<gene>
    <name evidence="2" type="ORF">METZ01_LOCUS403541</name>
</gene>
<evidence type="ECO:0000313" key="2">
    <source>
        <dbReference type="EMBL" id="SVD50687.1"/>
    </source>
</evidence>
<sequence length="49" mass="5439">MNAKRVIYFDCFSGISGDMILGAFVNLGVDLKEIREGLKSLNIKGYKLT</sequence>
<name>A0A382VW04_9ZZZZ</name>
<keyword evidence="1" id="KW-0533">Nickel</keyword>
<evidence type="ECO:0008006" key="3">
    <source>
        <dbReference type="Google" id="ProtNLM"/>
    </source>
</evidence>
<dbReference type="Pfam" id="PF01969">
    <property type="entry name" value="Ni_insertion"/>
    <property type="match status" value="1"/>
</dbReference>
<dbReference type="EMBL" id="UINC01155061">
    <property type="protein sequence ID" value="SVD50687.1"/>
    <property type="molecule type" value="Genomic_DNA"/>
</dbReference>
<dbReference type="InterPro" id="IPR002822">
    <property type="entry name" value="Ni_insertion"/>
</dbReference>
<evidence type="ECO:0000256" key="1">
    <source>
        <dbReference type="ARBA" id="ARBA00022596"/>
    </source>
</evidence>
<proteinExistence type="predicted"/>
<dbReference type="AlphaFoldDB" id="A0A382VW04"/>
<feature type="non-terminal residue" evidence="2">
    <location>
        <position position="49"/>
    </location>
</feature>
<protein>
    <recommendedName>
        <fullName evidence="3">TIGR00299 family protein</fullName>
    </recommendedName>
</protein>
<reference evidence="2" key="1">
    <citation type="submission" date="2018-05" db="EMBL/GenBank/DDBJ databases">
        <authorList>
            <person name="Lanie J.A."/>
            <person name="Ng W.-L."/>
            <person name="Kazmierczak K.M."/>
            <person name="Andrzejewski T.M."/>
            <person name="Davidsen T.M."/>
            <person name="Wayne K.J."/>
            <person name="Tettelin H."/>
            <person name="Glass J.I."/>
            <person name="Rusch D."/>
            <person name="Podicherti R."/>
            <person name="Tsui H.-C.T."/>
            <person name="Winkler M.E."/>
        </authorList>
    </citation>
    <scope>NUCLEOTIDE SEQUENCE</scope>
</reference>
<accession>A0A382VW04</accession>
<organism evidence="2">
    <name type="scientific">marine metagenome</name>
    <dbReference type="NCBI Taxonomy" id="408172"/>
    <lineage>
        <taxon>unclassified sequences</taxon>
        <taxon>metagenomes</taxon>
        <taxon>ecological metagenomes</taxon>
    </lineage>
</organism>
<dbReference type="PANTHER" id="PTHR36566:SF1">
    <property type="entry name" value="PYRIDINIUM-3,5-BISTHIOCARBOXYLIC ACID MONONUCLEOTIDE NICKEL INSERTION PROTEIN"/>
    <property type="match status" value="1"/>
</dbReference>
<dbReference type="PANTHER" id="PTHR36566">
    <property type="entry name" value="NICKEL INSERTION PROTEIN-RELATED"/>
    <property type="match status" value="1"/>
</dbReference>